<evidence type="ECO:0000256" key="10">
    <source>
        <dbReference type="RuleBase" id="RU363043"/>
    </source>
</evidence>
<dbReference type="EMBL" id="PTIX01000017">
    <property type="protein sequence ID" value="PPK64866.1"/>
    <property type="molecule type" value="Genomic_DNA"/>
</dbReference>
<dbReference type="PANTHER" id="PTHR42922:SF1">
    <property type="entry name" value="PHOSPHATE TRANSPORT SYSTEM PERMEASE PROTEIN PSTA"/>
    <property type="match status" value="1"/>
</dbReference>
<feature type="transmembrane region" description="Helical" evidence="10">
    <location>
        <begin position="184"/>
        <end position="203"/>
    </location>
</feature>
<evidence type="ECO:0000256" key="2">
    <source>
        <dbReference type="ARBA" id="ARBA00004651"/>
    </source>
</evidence>
<dbReference type="GO" id="GO:0035435">
    <property type="term" value="P:phosphate ion transmembrane transport"/>
    <property type="evidence" value="ECO:0007669"/>
    <property type="project" value="InterPro"/>
</dbReference>
<dbReference type="RefSeq" id="WP_181043744.1">
    <property type="nucleotide sequence ID" value="NZ_CP154825.1"/>
</dbReference>
<evidence type="ECO:0000256" key="6">
    <source>
        <dbReference type="ARBA" id="ARBA00022592"/>
    </source>
</evidence>
<evidence type="ECO:0000256" key="1">
    <source>
        <dbReference type="ARBA" id="ARBA00003510"/>
    </source>
</evidence>
<dbReference type="InterPro" id="IPR000515">
    <property type="entry name" value="MetI-like"/>
</dbReference>
<keyword evidence="5 10" id="KW-1003">Cell membrane</keyword>
<dbReference type="InterPro" id="IPR035906">
    <property type="entry name" value="MetI-like_sf"/>
</dbReference>
<sequence>MTRTLPEHERVDGFDDDRDSHDTADRGHDDGDHTDDTDRFPRVDEDEPRRVIRARGPADRVALIGSAAAGFALVWVVYQRLLPTSGLLGFAVCWYAAFLLVYTLVTLQRHGAVEVVDRMAAVVVRTGAALVGASLVLVIGYTIISGLDAMQYANFYTEELIYTDPADLRQGGILHAVVGTLEQLAISVAITLPLGIACAVYLTEVGGRLAKVVRTLIEAMTGLPSIVAGLFIYVAAIQLLGVQRSGFAAALALSVMMLPIITRSADVVLRLVPNGLREASLALGSSQWQTIWRVVLPTARPSLATALILGVARGAGETSPVLLTAGYSQFLNANPLVDWQTSLPLFVYQVFRLPDEAMAARAFGAATVLLLLVLLLFVIARLVARGKRGER</sequence>
<keyword evidence="7 10" id="KW-0812">Transmembrane</keyword>
<gene>
    <name evidence="13" type="ORF">CLV40_117105</name>
</gene>
<dbReference type="Gene3D" id="1.10.3720.10">
    <property type="entry name" value="MetI-like"/>
    <property type="match status" value="1"/>
</dbReference>
<comment type="similarity">
    <text evidence="3 10">Belongs to the binding-protein-dependent transport system permease family. CysTW subfamily.</text>
</comment>
<comment type="caution">
    <text evidence="13">The sequence shown here is derived from an EMBL/GenBank/DDBJ whole genome shotgun (WGS) entry which is preliminary data.</text>
</comment>
<keyword evidence="6" id="KW-0592">Phosphate transport</keyword>
<dbReference type="CDD" id="cd06261">
    <property type="entry name" value="TM_PBP2"/>
    <property type="match status" value="1"/>
</dbReference>
<evidence type="ECO:0000313" key="13">
    <source>
        <dbReference type="EMBL" id="PPK64866.1"/>
    </source>
</evidence>
<dbReference type="Pfam" id="PF00528">
    <property type="entry name" value="BPD_transp_1"/>
    <property type="match status" value="1"/>
</dbReference>
<proteinExistence type="inferred from homology"/>
<comment type="function">
    <text evidence="1">Part of the binding-protein-dependent transport system for phosphate; probably responsible for the translocation of the substrate across the membrane.</text>
</comment>
<evidence type="ECO:0000256" key="7">
    <source>
        <dbReference type="ARBA" id="ARBA00022692"/>
    </source>
</evidence>
<dbReference type="GO" id="GO:0005886">
    <property type="term" value="C:plasma membrane"/>
    <property type="evidence" value="ECO:0007669"/>
    <property type="project" value="UniProtKB-SubCell"/>
</dbReference>
<evidence type="ECO:0000313" key="14">
    <source>
        <dbReference type="Proteomes" id="UP000239203"/>
    </source>
</evidence>
<dbReference type="InterPro" id="IPR051408">
    <property type="entry name" value="Phosphate_transprt_permease"/>
</dbReference>
<evidence type="ECO:0000256" key="5">
    <source>
        <dbReference type="ARBA" id="ARBA00022475"/>
    </source>
</evidence>
<evidence type="ECO:0000256" key="8">
    <source>
        <dbReference type="ARBA" id="ARBA00022989"/>
    </source>
</evidence>
<dbReference type="GO" id="GO:0005315">
    <property type="term" value="F:phosphate transmembrane transporter activity"/>
    <property type="evidence" value="ECO:0007669"/>
    <property type="project" value="InterPro"/>
</dbReference>
<evidence type="ECO:0000256" key="3">
    <source>
        <dbReference type="ARBA" id="ARBA00007069"/>
    </source>
</evidence>
<name>A0A2S6GI81_9PSEU</name>
<dbReference type="InterPro" id="IPR005672">
    <property type="entry name" value="Phosphate_PstA"/>
</dbReference>
<feature type="transmembrane region" description="Helical" evidence="10">
    <location>
        <begin position="362"/>
        <end position="384"/>
    </location>
</feature>
<dbReference type="PANTHER" id="PTHR42922">
    <property type="entry name" value="PHOSPHATE TRANSPORT SYSTEM PERMEASE PROTEIN PSTA"/>
    <property type="match status" value="1"/>
</dbReference>
<reference evidence="13 14" key="1">
    <citation type="submission" date="2018-02" db="EMBL/GenBank/DDBJ databases">
        <title>Genomic Encyclopedia of Archaeal and Bacterial Type Strains, Phase II (KMG-II): from individual species to whole genera.</title>
        <authorList>
            <person name="Goeker M."/>
        </authorList>
    </citation>
    <scope>NUCLEOTIDE SEQUENCE [LARGE SCALE GENOMIC DNA]</scope>
    <source>
        <strain evidence="13 14">YU 961-1</strain>
    </source>
</reference>
<feature type="transmembrane region" description="Helical" evidence="10">
    <location>
        <begin position="215"/>
        <end position="241"/>
    </location>
</feature>
<protein>
    <recommendedName>
        <fullName evidence="10">Phosphate transport system permease protein PstA</fullName>
    </recommendedName>
</protein>
<dbReference type="Proteomes" id="UP000239203">
    <property type="component" value="Unassembled WGS sequence"/>
</dbReference>
<feature type="transmembrane region" description="Helical" evidence="10">
    <location>
        <begin position="87"/>
        <end position="107"/>
    </location>
</feature>
<accession>A0A2S6GI81</accession>
<dbReference type="SUPFAM" id="SSF161098">
    <property type="entry name" value="MetI-like"/>
    <property type="match status" value="1"/>
</dbReference>
<dbReference type="PROSITE" id="PS50928">
    <property type="entry name" value="ABC_TM1"/>
    <property type="match status" value="1"/>
</dbReference>
<evidence type="ECO:0000259" key="12">
    <source>
        <dbReference type="PROSITE" id="PS50928"/>
    </source>
</evidence>
<comment type="subcellular location">
    <subcellularLocation>
        <location evidence="2 10">Cell membrane</location>
        <topology evidence="2 10">Multi-pass membrane protein</topology>
    </subcellularLocation>
</comment>
<evidence type="ECO:0000256" key="4">
    <source>
        <dbReference type="ARBA" id="ARBA00022448"/>
    </source>
</evidence>
<keyword evidence="4" id="KW-0813">Transport</keyword>
<feature type="domain" description="ABC transmembrane type-1" evidence="12">
    <location>
        <begin position="177"/>
        <end position="380"/>
    </location>
</feature>
<keyword evidence="9 10" id="KW-0472">Membrane</keyword>
<evidence type="ECO:0000256" key="11">
    <source>
        <dbReference type="SAM" id="MobiDB-lite"/>
    </source>
</evidence>
<feature type="transmembrane region" description="Helical" evidence="10">
    <location>
        <begin position="119"/>
        <end position="144"/>
    </location>
</feature>
<keyword evidence="8 10" id="KW-1133">Transmembrane helix</keyword>
<feature type="region of interest" description="Disordered" evidence="11">
    <location>
        <begin position="1"/>
        <end position="46"/>
    </location>
</feature>
<feature type="transmembrane region" description="Helical" evidence="10">
    <location>
        <begin position="61"/>
        <end position="81"/>
    </location>
</feature>
<keyword evidence="14" id="KW-1185">Reference proteome</keyword>
<evidence type="ECO:0000256" key="9">
    <source>
        <dbReference type="ARBA" id="ARBA00023136"/>
    </source>
</evidence>
<dbReference type="NCBIfam" id="TIGR00974">
    <property type="entry name" value="3a0107s02c"/>
    <property type="match status" value="1"/>
</dbReference>
<organism evidence="13 14">
    <name type="scientific">Actinokineospora auranticolor</name>
    <dbReference type="NCBI Taxonomy" id="155976"/>
    <lineage>
        <taxon>Bacteria</taxon>
        <taxon>Bacillati</taxon>
        <taxon>Actinomycetota</taxon>
        <taxon>Actinomycetes</taxon>
        <taxon>Pseudonocardiales</taxon>
        <taxon>Pseudonocardiaceae</taxon>
        <taxon>Actinokineospora</taxon>
    </lineage>
</organism>
<dbReference type="AlphaFoldDB" id="A0A2S6GI81"/>